<accession>K6X1E4</accession>
<dbReference type="PANTHER" id="PTHR22642:SF2">
    <property type="entry name" value="PROTEIN LONG AFTER FAR-RED 3"/>
    <property type="match status" value="1"/>
</dbReference>
<name>K6X1E4_9ACTN</name>
<dbReference type="STRING" id="1108045.GORHZ_185_00450"/>
<organism evidence="2 3">
    <name type="scientific">Gordonia rhizosphera NBRC 16068</name>
    <dbReference type="NCBI Taxonomy" id="1108045"/>
    <lineage>
        <taxon>Bacteria</taxon>
        <taxon>Bacillati</taxon>
        <taxon>Actinomycetota</taxon>
        <taxon>Actinomycetes</taxon>
        <taxon>Mycobacteriales</taxon>
        <taxon>Gordoniaceae</taxon>
        <taxon>Gordonia</taxon>
    </lineage>
</organism>
<dbReference type="Pfam" id="PF07969">
    <property type="entry name" value="Amidohydro_3"/>
    <property type="match status" value="1"/>
</dbReference>
<dbReference type="eggNOG" id="COG1574">
    <property type="taxonomic scope" value="Bacteria"/>
</dbReference>
<feature type="domain" description="Amidohydrolase 3" evidence="1">
    <location>
        <begin position="40"/>
        <end position="464"/>
    </location>
</feature>
<dbReference type="Gene3D" id="2.30.40.10">
    <property type="entry name" value="Urease, subunit C, domain 1"/>
    <property type="match status" value="1"/>
</dbReference>
<keyword evidence="3" id="KW-1185">Reference proteome</keyword>
<dbReference type="Gene3D" id="3.20.20.140">
    <property type="entry name" value="Metal-dependent hydrolases"/>
    <property type="match status" value="2"/>
</dbReference>
<dbReference type="SUPFAM" id="SSF51338">
    <property type="entry name" value="Composite domain of metallo-dependent hydrolases"/>
    <property type="match status" value="1"/>
</dbReference>
<dbReference type="InterPro" id="IPR013108">
    <property type="entry name" value="Amidohydro_3"/>
</dbReference>
<evidence type="ECO:0000259" key="1">
    <source>
        <dbReference type="Pfam" id="PF07969"/>
    </source>
</evidence>
<dbReference type="InterPro" id="IPR032466">
    <property type="entry name" value="Metal_Hydrolase"/>
</dbReference>
<evidence type="ECO:0000313" key="2">
    <source>
        <dbReference type="EMBL" id="GAB92629.1"/>
    </source>
</evidence>
<dbReference type="SUPFAM" id="SSF51556">
    <property type="entry name" value="Metallo-dependent hydrolases"/>
    <property type="match status" value="1"/>
</dbReference>
<reference evidence="2 3" key="1">
    <citation type="submission" date="2012-08" db="EMBL/GenBank/DDBJ databases">
        <title>Whole genome shotgun sequence of Gordonia rhizosphera NBRC 16068.</title>
        <authorList>
            <person name="Takarada H."/>
            <person name="Isaki S."/>
            <person name="Hosoyama A."/>
            <person name="Tsuchikane K."/>
            <person name="Katsumata H."/>
            <person name="Baba S."/>
            <person name="Ohji S."/>
            <person name="Yamazaki S."/>
            <person name="Fujita N."/>
        </authorList>
    </citation>
    <scope>NUCLEOTIDE SEQUENCE [LARGE SCALE GENOMIC DNA]</scope>
    <source>
        <strain evidence="2 3">NBRC 16068</strain>
    </source>
</reference>
<dbReference type="GO" id="GO:0016810">
    <property type="term" value="F:hydrolase activity, acting on carbon-nitrogen (but not peptide) bonds"/>
    <property type="evidence" value="ECO:0007669"/>
    <property type="project" value="InterPro"/>
</dbReference>
<evidence type="ECO:0000313" key="3">
    <source>
        <dbReference type="Proteomes" id="UP000008363"/>
    </source>
</evidence>
<gene>
    <name evidence="2" type="ORF">GORHZ_185_00450</name>
</gene>
<comment type="caution">
    <text evidence="2">The sequence shown here is derived from an EMBL/GenBank/DDBJ whole genome shotgun (WGS) entry which is preliminary data.</text>
</comment>
<dbReference type="Gene3D" id="3.10.310.70">
    <property type="match status" value="1"/>
</dbReference>
<dbReference type="PANTHER" id="PTHR22642">
    <property type="entry name" value="IMIDAZOLONEPROPIONASE"/>
    <property type="match status" value="1"/>
</dbReference>
<dbReference type="InterPro" id="IPR011059">
    <property type="entry name" value="Metal-dep_hydrolase_composite"/>
</dbReference>
<proteinExistence type="predicted"/>
<sequence>MLLRRVELPDGISDVAIRDGRITAIAAHLDTHIAGPDATVIDGHGGALIPGLHDHHIHLFATAAAADSIHCGPPEVRTREELARVLRNAPGNGWIRGVGYVETVAGPLDSRALDRIETRRPMRIQHRSGALWVLNSVAAALVGLDGADHPGIERDNTGAATGRLFRADNWLRDRLPDDGPPDLRALGARLARFGITGVTEATPDLSPVTMTALIDAHVKGAIPQRLHLLGAPIGVDTVAWPATVTVGPSKIVLADSGLPDFSELVETIRRAHDAGRAVAVHCVSRIALVLLVAALDEAGAVPGDRIEHGSVIPAELVGDLARNGICVVTQPGFLAHRGDDYLERVDADDLPDLYRCRSLLDGGVGLALSSDAPYGPLDPWTVISAAADRRAPTGVVVGPEERIGTDEALVGYLTRPERPGRDPRTVEVGASADLVLLDRALREELAEPTSESVRCTIVRGEIVYQKSHRSNAAR</sequence>
<protein>
    <recommendedName>
        <fullName evidence="1">Amidohydrolase 3 domain-containing protein</fullName>
    </recommendedName>
</protein>
<dbReference type="EMBL" id="BAHC01000185">
    <property type="protein sequence ID" value="GAB92629.1"/>
    <property type="molecule type" value="Genomic_DNA"/>
</dbReference>
<dbReference type="AlphaFoldDB" id="K6X1E4"/>
<dbReference type="Proteomes" id="UP000008363">
    <property type="component" value="Unassembled WGS sequence"/>
</dbReference>